<keyword evidence="4" id="KW-0238">DNA-binding</keyword>
<evidence type="ECO:0000259" key="6">
    <source>
        <dbReference type="PROSITE" id="PS50937"/>
    </source>
</evidence>
<evidence type="ECO:0000256" key="2">
    <source>
        <dbReference type="ARBA" id="ARBA00022490"/>
    </source>
</evidence>
<gene>
    <name evidence="7" type="primary">cueR</name>
    <name evidence="7" type="ORF">V0U35_00410</name>
</gene>
<dbReference type="SMART" id="SM00422">
    <property type="entry name" value="HTH_MERR"/>
    <property type="match status" value="1"/>
</dbReference>
<dbReference type="EMBL" id="JAZDRO010000001">
    <property type="protein sequence ID" value="MEE2565128.1"/>
    <property type="molecule type" value="Genomic_DNA"/>
</dbReference>
<dbReference type="InterPro" id="IPR009061">
    <property type="entry name" value="DNA-bd_dom_put_sf"/>
</dbReference>
<proteinExistence type="predicted"/>
<evidence type="ECO:0000256" key="4">
    <source>
        <dbReference type="ARBA" id="ARBA00023125"/>
    </source>
</evidence>
<dbReference type="PANTHER" id="PTHR30204:SF94">
    <property type="entry name" value="HEAVY METAL-DEPENDENT TRANSCRIPTIONAL REGULATOR HI_0293-RELATED"/>
    <property type="match status" value="1"/>
</dbReference>
<protein>
    <submittedName>
        <fullName evidence="7">Cu(I)-responsive transcriptional regulator</fullName>
    </submittedName>
</protein>
<keyword evidence="5" id="KW-0804">Transcription</keyword>
<comment type="caution">
    <text evidence="7">The sequence shown here is derived from an EMBL/GenBank/DDBJ whole genome shotgun (WGS) entry which is preliminary data.</text>
</comment>
<dbReference type="InterPro" id="IPR000551">
    <property type="entry name" value="MerR-type_HTH_dom"/>
</dbReference>
<evidence type="ECO:0000313" key="8">
    <source>
        <dbReference type="Proteomes" id="UP001310692"/>
    </source>
</evidence>
<dbReference type="SUPFAM" id="SSF46955">
    <property type="entry name" value="Putative DNA-binding domain"/>
    <property type="match status" value="1"/>
</dbReference>
<dbReference type="Gene3D" id="1.10.1660.10">
    <property type="match status" value="1"/>
</dbReference>
<keyword evidence="8" id="KW-1185">Reference proteome</keyword>
<dbReference type="InterPro" id="IPR011789">
    <property type="entry name" value="CueR"/>
</dbReference>
<dbReference type="Pfam" id="PF00376">
    <property type="entry name" value="MerR"/>
    <property type="match status" value="1"/>
</dbReference>
<feature type="domain" description="HTH merR-type" evidence="6">
    <location>
        <begin position="1"/>
        <end position="68"/>
    </location>
</feature>
<dbReference type="CDD" id="cd01108">
    <property type="entry name" value="HTH_CueR"/>
    <property type="match status" value="1"/>
</dbReference>
<dbReference type="InterPro" id="IPR047057">
    <property type="entry name" value="MerR_fam"/>
</dbReference>
<reference evidence="7 8" key="1">
    <citation type="submission" date="2024-01" db="EMBL/GenBank/DDBJ databases">
        <title>Hyphobacterium bacterium isolated from marine sediment.</title>
        <authorList>
            <person name="Zhao S."/>
        </authorList>
    </citation>
    <scope>NUCLEOTIDE SEQUENCE [LARGE SCALE GENOMIC DNA]</scope>
    <source>
        <strain evidence="7 8">Y60-23</strain>
    </source>
</reference>
<keyword evidence="2" id="KW-0963">Cytoplasm</keyword>
<accession>A0ABU7LU95</accession>
<dbReference type="Pfam" id="PF09278">
    <property type="entry name" value="MerR-DNA-bind"/>
    <property type="match status" value="1"/>
</dbReference>
<dbReference type="PROSITE" id="PS50937">
    <property type="entry name" value="HTH_MERR_2"/>
    <property type="match status" value="1"/>
</dbReference>
<dbReference type="Proteomes" id="UP001310692">
    <property type="component" value="Unassembled WGS sequence"/>
</dbReference>
<name>A0ABU7LU95_9PROT</name>
<dbReference type="PANTHER" id="PTHR30204">
    <property type="entry name" value="REDOX-CYCLING DRUG-SENSING TRANSCRIPTIONAL ACTIVATOR SOXR"/>
    <property type="match status" value="1"/>
</dbReference>
<dbReference type="PRINTS" id="PR00040">
    <property type="entry name" value="HTHMERR"/>
</dbReference>
<dbReference type="InterPro" id="IPR015358">
    <property type="entry name" value="Tscrpt_reg_MerR_DNA-bd"/>
</dbReference>
<dbReference type="RefSeq" id="WP_330194668.1">
    <property type="nucleotide sequence ID" value="NZ_JAZDRO010000001.1"/>
</dbReference>
<comment type="subcellular location">
    <subcellularLocation>
        <location evidence="1">Cytoplasm</location>
    </subcellularLocation>
</comment>
<evidence type="ECO:0000256" key="3">
    <source>
        <dbReference type="ARBA" id="ARBA00023015"/>
    </source>
</evidence>
<organism evidence="7 8">
    <name type="scientific">Hyphobacterium marinum</name>
    <dbReference type="NCBI Taxonomy" id="3116574"/>
    <lineage>
        <taxon>Bacteria</taxon>
        <taxon>Pseudomonadati</taxon>
        <taxon>Pseudomonadota</taxon>
        <taxon>Alphaproteobacteria</taxon>
        <taxon>Maricaulales</taxon>
        <taxon>Maricaulaceae</taxon>
        <taxon>Hyphobacterium</taxon>
    </lineage>
</organism>
<evidence type="ECO:0000256" key="5">
    <source>
        <dbReference type="ARBA" id="ARBA00023163"/>
    </source>
</evidence>
<sequence>MNVKQASEHSGLPAKTIRYYEEIGLLSPARGDNGYRSFSESDLHKLTFLARSRSLGFSLDDCRQLLSLYDDDARSSADVRDLAVRHIADVDRKLAELKEIRSVLSKLVSACEGDNRPDCPIMDSLSGHENVI</sequence>
<evidence type="ECO:0000313" key="7">
    <source>
        <dbReference type="EMBL" id="MEE2565128.1"/>
    </source>
</evidence>
<dbReference type="NCBIfam" id="TIGR02044">
    <property type="entry name" value="CueR"/>
    <property type="match status" value="1"/>
</dbReference>
<keyword evidence="3" id="KW-0805">Transcription regulation</keyword>
<evidence type="ECO:0000256" key="1">
    <source>
        <dbReference type="ARBA" id="ARBA00004496"/>
    </source>
</evidence>